<reference evidence="2" key="1">
    <citation type="submission" date="2017-09" db="EMBL/GenBank/DDBJ databases">
        <title>Depth-based differentiation of microbial function through sediment-hosted aquifers and enrichment of novel symbionts in the deep terrestrial subsurface.</title>
        <authorList>
            <person name="Probst A.J."/>
            <person name="Ladd B."/>
            <person name="Jarett J.K."/>
            <person name="Geller-Mcgrath D.E."/>
            <person name="Sieber C.M.K."/>
            <person name="Emerson J.B."/>
            <person name="Anantharaman K."/>
            <person name="Thomas B.C."/>
            <person name="Malmstrom R."/>
            <person name="Stieglmeier M."/>
            <person name="Klingl A."/>
            <person name="Woyke T."/>
            <person name="Ryan C.M."/>
            <person name="Banfield J.F."/>
        </authorList>
    </citation>
    <scope>NUCLEOTIDE SEQUENCE [LARGE SCALE GENOMIC DNA]</scope>
</reference>
<comment type="caution">
    <text evidence="1">The sequence shown here is derived from an EMBL/GenBank/DDBJ whole genome shotgun (WGS) entry which is preliminary data.</text>
</comment>
<accession>A0A2M7TIJ3</accession>
<sequence>MHPVVGSDYPNGSTVEVGLGVDVGIDGVAVGVGEGVEVWVGVGVIVGSSRAAPISGPTIAPDVNAASQAAWGYSISVPTWNAN</sequence>
<gene>
    <name evidence="1" type="ORF">COY32_03805</name>
</gene>
<dbReference type="EMBL" id="PFNL01000110">
    <property type="protein sequence ID" value="PIZ46177.1"/>
    <property type="molecule type" value="Genomic_DNA"/>
</dbReference>
<organism evidence="1 2">
    <name type="scientific">candidate division WWE3 bacterium CG_4_10_14_0_2_um_filter_41_14</name>
    <dbReference type="NCBI Taxonomy" id="1975072"/>
    <lineage>
        <taxon>Bacteria</taxon>
        <taxon>Katanobacteria</taxon>
    </lineage>
</organism>
<name>A0A2M7TIJ3_UNCKA</name>
<evidence type="ECO:0000313" key="2">
    <source>
        <dbReference type="Proteomes" id="UP000228920"/>
    </source>
</evidence>
<protein>
    <submittedName>
        <fullName evidence="1">Uncharacterized protein</fullName>
    </submittedName>
</protein>
<dbReference type="Proteomes" id="UP000228920">
    <property type="component" value="Unassembled WGS sequence"/>
</dbReference>
<proteinExistence type="predicted"/>
<evidence type="ECO:0000313" key="1">
    <source>
        <dbReference type="EMBL" id="PIZ46177.1"/>
    </source>
</evidence>
<dbReference type="AlphaFoldDB" id="A0A2M7TIJ3"/>